<evidence type="ECO:0000313" key="2">
    <source>
        <dbReference type="Proteomes" id="UP000250140"/>
    </source>
</evidence>
<dbReference type="Proteomes" id="UP000250140">
    <property type="component" value="Unassembled WGS sequence"/>
</dbReference>
<dbReference type="EMBL" id="KV751057">
    <property type="protein sequence ID" value="OCL01790.1"/>
    <property type="molecule type" value="Genomic_DNA"/>
</dbReference>
<gene>
    <name evidence="1" type="ORF">AOQ84DRAFT_205641</name>
</gene>
<dbReference type="AlphaFoldDB" id="A0A8E2JLH9"/>
<accession>A0A8E2JLH9</accession>
<proteinExistence type="predicted"/>
<sequence length="108" mass="11891">MLACPSAALMLPTCGCSSYSLMLMFPCSHVPMFQCSNAAMLQYSNVSCHRRRWVWPLLGQSSTVTLPSEPSEPSGEPSTSLRCNLTSVHPLCSRRYSPRVKLLSPVQV</sequence>
<reference evidence="1 2" key="1">
    <citation type="journal article" date="2016" name="Nat. Commun.">
        <title>Ectomycorrhizal ecology is imprinted in the genome of the dominant symbiotic fungus Cenococcum geophilum.</title>
        <authorList>
            <consortium name="DOE Joint Genome Institute"/>
            <person name="Peter M."/>
            <person name="Kohler A."/>
            <person name="Ohm R.A."/>
            <person name="Kuo A."/>
            <person name="Krutzmann J."/>
            <person name="Morin E."/>
            <person name="Arend M."/>
            <person name="Barry K.W."/>
            <person name="Binder M."/>
            <person name="Choi C."/>
            <person name="Clum A."/>
            <person name="Copeland A."/>
            <person name="Grisel N."/>
            <person name="Haridas S."/>
            <person name="Kipfer T."/>
            <person name="LaButti K."/>
            <person name="Lindquist E."/>
            <person name="Lipzen A."/>
            <person name="Maire R."/>
            <person name="Meier B."/>
            <person name="Mihaltcheva S."/>
            <person name="Molinier V."/>
            <person name="Murat C."/>
            <person name="Poggeler S."/>
            <person name="Quandt C.A."/>
            <person name="Sperisen C."/>
            <person name="Tritt A."/>
            <person name="Tisserant E."/>
            <person name="Crous P.W."/>
            <person name="Henrissat B."/>
            <person name="Nehls U."/>
            <person name="Egli S."/>
            <person name="Spatafora J.W."/>
            <person name="Grigoriev I.V."/>
            <person name="Martin F.M."/>
        </authorList>
    </citation>
    <scope>NUCLEOTIDE SEQUENCE [LARGE SCALE GENOMIC DNA]</scope>
    <source>
        <strain evidence="1 2">CBS 207.34</strain>
    </source>
</reference>
<protein>
    <submittedName>
        <fullName evidence="1">Uncharacterized protein</fullName>
    </submittedName>
</protein>
<organism evidence="1 2">
    <name type="scientific">Glonium stellatum</name>
    <dbReference type="NCBI Taxonomy" id="574774"/>
    <lineage>
        <taxon>Eukaryota</taxon>
        <taxon>Fungi</taxon>
        <taxon>Dikarya</taxon>
        <taxon>Ascomycota</taxon>
        <taxon>Pezizomycotina</taxon>
        <taxon>Dothideomycetes</taxon>
        <taxon>Pleosporomycetidae</taxon>
        <taxon>Gloniales</taxon>
        <taxon>Gloniaceae</taxon>
        <taxon>Glonium</taxon>
    </lineage>
</organism>
<keyword evidence="2" id="KW-1185">Reference proteome</keyword>
<name>A0A8E2JLH9_9PEZI</name>
<evidence type="ECO:0000313" key="1">
    <source>
        <dbReference type="EMBL" id="OCL01790.1"/>
    </source>
</evidence>